<dbReference type="Gene3D" id="3.30.1520.10">
    <property type="entry name" value="Phox-like domain"/>
    <property type="match status" value="1"/>
</dbReference>
<comment type="catalytic activity">
    <reaction evidence="9">
        <text>L-threonyl-[protein] + ATP = O-phospho-L-threonyl-[protein] + ADP + H(+)</text>
        <dbReference type="Rhea" id="RHEA:46608"/>
        <dbReference type="Rhea" id="RHEA-COMP:11060"/>
        <dbReference type="Rhea" id="RHEA-COMP:11605"/>
        <dbReference type="ChEBI" id="CHEBI:15378"/>
        <dbReference type="ChEBI" id="CHEBI:30013"/>
        <dbReference type="ChEBI" id="CHEBI:30616"/>
        <dbReference type="ChEBI" id="CHEBI:61977"/>
        <dbReference type="ChEBI" id="CHEBI:456216"/>
        <dbReference type="EC" id="2.7.11.1"/>
    </reaction>
</comment>
<keyword evidence="3" id="KW-0723">Serine/threonine-protein kinase</keyword>
<evidence type="ECO:0000256" key="8">
    <source>
        <dbReference type="ARBA" id="ARBA00022840"/>
    </source>
</evidence>
<evidence type="ECO:0000259" key="13">
    <source>
        <dbReference type="PROSITE" id="PS50195"/>
    </source>
</evidence>
<dbReference type="OrthoDB" id="63138at2759"/>
<organism evidence="15 16">
    <name type="scientific">Saprolegnia parasitica (strain CBS 223.65)</name>
    <dbReference type="NCBI Taxonomy" id="695850"/>
    <lineage>
        <taxon>Eukaryota</taxon>
        <taxon>Sar</taxon>
        <taxon>Stramenopiles</taxon>
        <taxon>Oomycota</taxon>
        <taxon>Saprolegniomycetes</taxon>
        <taxon>Saprolegniales</taxon>
        <taxon>Saprolegniaceae</taxon>
        <taxon>Saprolegnia</taxon>
    </lineage>
</organism>
<dbReference type="InterPro" id="IPR011009">
    <property type="entry name" value="Kinase-like_dom_sf"/>
</dbReference>
<evidence type="ECO:0000256" key="9">
    <source>
        <dbReference type="ARBA" id="ARBA00047899"/>
    </source>
</evidence>
<dbReference type="SUPFAM" id="SSF56112">
    <property type="entry name" value="Protein kinase-like (PK-like)"/>
    <property type="match status" value="1"/>
</dbReference>
<evidence type="ECO:0000256" key="10">
    <source>
        <dbReference type="ARBA" id="ARBA00048679"/>
    </source>
</evidence>
<feature type="domain" description="AGC-kinase C-terminal" evidence="14">
    <location>
        <begin position="563"/>
        <end position="653"/>
    </location>
</feature>
<dbReference type="InterPro" id="IPR008271">
    <property type="entry name" value="Ser/Thr_kinase_AS"/>
</dbReference>
<reference evidence="15 16" key="1">
    <citation type="journal article" date="2013" name="PLoS Genet.">
        <title>Distinctive expansion of potential virulence genes in the genome of the oomycete fish pathogen Saprolegnia parasitica.</title>
        <authorList>
            <person name="Jiang R.H."/>
            <person name="de Bruijn I."/>
            <person name="Haas B.J."/>
            <person name="Belmonte R."/>
            <person name="Lobach L."/>
            <person name="Christie J."/>
            <person name="van den Ackerveken G."/>
            <person name="Bottin A."/>
            <person name="Bulone V."/>
            <person name="Diaz-Moreno S.M."/>
            <person name="Dumas B."/>
            <person name="Fan L."/>
            <person name="Gaulin E."/>
            <person name="Govers F."/>
            <person name="Grenville-Briggs L.J."/>
            <person name="Horner N.R."/>
            <person name="Levin J.Z."/>
            <person name="Mammella M."/>
            <person name="Meijer H.J."/>
            <person name="Morris P."/>
            <person name="Nusbaum C."/>
            <person name="Oome S."/>
            <person name="Phillips A.J."/>
            <person name="van Rooyen D."/>
            <person name="Rzeszutek E."/>
            <person name="Saraiva M."/>
            <person name="Secombes C.J."/>
            <person name="Seidl M.F."/>
            <person name="Snel B."/>
            <person name="Stassen J.H."/>
            <person name="Sykes S."/>
            <person name="Tripathy S."/>
            <person name="van den Berg H."/>
            <person name="Vega-Arreguin J.C."/>
            <person name="Wawra S."/>
            <person name="Young S.K."/>
            <person name="Zeng Q."/>
            <person name="Dieguez-Uribeondo J."/>
            <person name="Russ C."/>
            <person name="Tyler B.M."/>
            <person name="van West P."/>
        </authorList>
    </citation>
    <scope>NUCLEOTIDE SEQUENCE [LARGE SCALE GENOMIC DNA]</scope>
    <source>
        <strain evidence="15 16">CBS 223.65</strain>
    </source>
</reference>
<keyword evidence="4" id="KW-0597">Phosphoprotein</keyword>
<dbReference type="GO" id="GO:0004674">
    <property type="term" value="F:protein serine/threonine kinase activity"/>
    <property type="evidence" value="ECO:0007669"/>
    <property type="project" value="UniProtKB-KW"/>
</dbReference>
<dbReference type="FunFam" id="1.10.510.10:FF:000008">
    <property type="entry name" value="Non-specific serine/threonine protein kinase"/>
    <property type="match status" value="1"/>
</dbReference>
<dbReference type="KEGG" id="spar:SPRG_01984"/>
<dbReference type="AlphaFoldDB" id="A0A067D2F5"/>
<evidence type="ECO:0000256" key="7">
    <source>
        <dbReference type="ARBA" id="ARBA00022777"/>
    </source>
</evidence>
<dbReference type="STRING" id="695850.A0A067D2F5"/>
<dbReference type="OMA" id="YCETHEV"/>
<keyword evidence="7 15" id="KW-0418">Kinase</keyword>
<feature type="domain" description="Protein kinase" evidence="12">
    <location>
        <begin position="306"/>
        <end position="562"/>
    </location>
</feature>
<dbReference type="InterPro" id="IPR017441">
    <property type="entry name" value="Protein_kinase_ATP_BS"/>
</dbReference>
<dbReference type="InterPro" id="IPR000719">
    <property type="entry name" value="Prot_kinase_dom"/>
</dbReference>
<evidence type="ECO:0000256" key="2">
    <source>
        <dbReference type="ARBA" id="ARBA00012513"/>
    </source>
</evidence>
<feature type="domain" description="PX" evidence="13">
    <location>
        <begin position="161"/>
        <end position="278"/>
    </location>
</feature>
<gene>
    <name evidence="15" type="ORF">SPRG_01984</name>
</gene>
<keyword evidence="8 11" id="KW-0067">ATP-binding</keyword>
<dbReference type="EC" id="2.7.11.1" evidence="2"/>
<dbReference type="Pfam" id="PF00069">
    <property type="entry name" value="Pkinase"/>
    <property type="match status" value="1"/>
</dbReference>
<dbReference type="CDD" id="cd06093">
    <property type="entry name" value="PX_domain"/>
    <property type="match status" value="1"/>
</dbReference>
<dbReference type="Pfam" id="PF00787">
    <property type="entry name" value="PX"/>
    <property type="match status" value="1"/>
</dbReference>
<dbReference type="EMBL" id="KK583193">
    <property type="protein sequence ID" value="KDO33172.1"/>
    <property type="molecule type" value="Genomic_DNA"/>
</dbReference>
<dbReference type="InterPro" id="IPR000961">
    <property type="entry name" value="AGC-kinase_C"/>
</dbReference>
<dbReference type="GeneID" id="24124557"/>
<dbReference type="Proteomes" id="UP000030745">
    <property type="component" value="Unassembled WGS sequence"/>
</dbReference>
<evidence type="ECO:0000259" key="12">
    <source>
        <dbReference type="PROSITE" id="PS50011"/>
    </source>
</evidence>
<dbReference type="PANTHER" id="PTHR24351">
    <property type="entry name" value="RIBOSOMAL PROTEIN S6 KINASE"/>
    <property type="match status" value="1"/>
</dbReference>
<dbReference type="CDD" id="cd05123">
    <property type="entry name" value="STKc_AGC"/>
    <property type="match status" value="1"/>
</dbReference>
<protein>
    <recommendedName>
        <fullName evidence="2">non-specific serine/threonine protein kinase</fullName>
        <ecNumber evidence="2">2.7.11.1</ecNumber>
    </recommendedName>
</protein>
<dbReference type="SMART" id="SM00312">
    <property type="entry name" value="PX"/>
    <property type="match status" value="1"/>
</dbReference>
<dbReference type="GO" id="GO:0005524">
    <property type="term" value="F:ATP binding"/>
    <property type="evidence" value="ECO:0007669"/>
    <property type="project" value="UniProtKB-UniRule"/>
</dbReference>
<evidence type="ECO:0000256" key="4">
    <source>
        <dbReference type="ARBA" id="ARBA00022553"/>
    </source>
</evidence>
<evidence type="ECO:0000256" key="3">
    <source>
        <dbReference type="ARBA" id="ARBA00022527"/>
    </source>
</evidence>
<comment type="similarity">
    <text evidence="1">Belongs to the protein kinase superfamily. AGC Ser/Thr protein kinase family.</text>
</comment>
<dbReference type="PROSITE" id="PS00108">
    <property type="entry name" value="PROTEIN_KINASE_ST"/>
    <property type="match status" value="1"/>
</dbReference>
<dbReference type="Gene3D" id="3.30.200.20">
    <property type="entry name" value="Phosphorylase Kinase, domain 1"/>
    <property type="match status" value="1"/>
</dbReference>
<evidence type="ECO:0000313" key="16">
    <source>
        <dbReference type="Proteomes" id="UP000030745"/>
    </source>
</evidence>
<keyword evidence="6 11" id="KW-0547">Nucleotide-binding</keyword>
<dbReference type="VEuPathDB" id="FungiDB:SPRG_01984"/>
<dbReference type="FunFam" id="3.30.200.20:FF:000524">
    <property type="entry name" value="Non-specific serine/threonine protein kinase"/>
    <property type="match status" value="1"/>
</dbReference>
<dbReference type="RefSeq" id="XP_012195935.1">
    <property type="nucleotide sequence ID" value="XM_012340545.1"/>
</dbReference>
<proteinExistence type="inferred from homology"/>
<dbReference type="PROSITE" id="PS00107">
    <property type="entry name" value="PROTEIN_KINASE_ATP"/>
    <property type="match status" value="1"/>
</dbReference>
<evidence type="ECO:0000256" key="1">
    <source>
        <dbReference type="ARBA" id="ARBA00009903"/>
    </source>
</evidence>
<evidence type="ECO:0000259" key="14">
    <source>
        <dbReference type="PROSITE" id="PS51285"/>
    </source>
</evidence>
<dbReference type="InterPro" id="IPR001683">
    <property type="entry name" value="PX_dom"/>
</dbReference>
<feature type="binding site" evidence="11">
    <location>
        <position position="335"/>
    </location>
    <ligand>
        <name>ATP</name>
        <dbReference type="ChEBI" id="CHEBI:30616"/>
    </ligand>
</feature>
<dbReference type="InterPro" id="IPR045270">
    <property type="entry name" value="STKc_AGC"/>
</dbReference>
<name>A0A067D2F5_SAPPC</name>
<evidence type="ECO:0000256" key="5">
    <source>
        <dbReference type="ARBA" id="ARBA00022679"/>
    </source>
</evidence>
<evidence type="ECO:0000256" key="11">
    <source>
        <dbReference type="PROSITE-ProRule" id="PRU10141"/>
    </source>
</evidence>
<evidence type="ECO:0000313" key="15">
    <source>
        <dbReference type="EMBL" id="KDO33172.1"/>
    </source>
</evidence>
<dbReference type="InterPro" id="IPR036871">
    <property type="entry name" value="PX_dom_sf"/>
</dbReference>
<accession>A0A067D2F5</accession>
<sequence length="653" mass="74963">MTMGSSSGNSNLISPCTSDDSIDDHAKFDLDTMAAYLVKDLDSGQSYRVEEIDQQYVTLEAMKEKLSESHDLLALYSADATTEVEIENTSDSDKDDDDPGYVEEVDVVKHRTSELQPCQFTGCTLFHTRRSGYCETHEVRAKEEEDSRAQALYLIPRGRQASFVEMKGHSFVEDSMFRLYTVFTVVLRCGESTWSVYRRYREFTALYDKLKLRSRLRLPTLPPKKIIGSFEPEFLARRQYELGQWLDQLLTYEPLSNATNPHECDEVVRFLTWKADQPPFPVEQPSDFLNLQDSSSNAPRVNLTDFKMIQVIGRGSFGKVVLVGHHATKKLYAMKMLNKANIVKRKQVEHTRTERRVLGYTKHPFIVGLHFAFQTPQRLYFVLDYCPGGELFYHLTRMKKLPEHMACYYAAEITLALEHLHGLGVVYRDLKPENILLTKEGHVKLADFGLAKEGITDGVYGTNSLCGTPEYLPPEILDRLGHGTAVDWWNLGMVLYEMLTGLPPWYTNDRQKLFDRLRSARLHFPPYVSRRAEGLIRALLNRNPAERLGARGAAEVKAHPFFESIEWDDLLALKMPPPFRPCRATTTDDTPLNFEAEFTRLPLPSVEVVDKEPSKRRGPTRTRFLALRTRTRTRCNRRCSDDDVCKEKTREAE</sequence>
<dbReference type="SUPFAM" id="SSF64268">
    <property type="entry name" value="PX domain"/>
    <property type="match status" value="1"/>
</dbReference>
<dbReference type="PROSITE" id="PS51285">
    <property type="entry name" value="AGC_KINASE_CTER"/>
    <property type="match status" value="1"/>
</dbReference>
<keyword evidence="5" id="KW-0808">Transferase</keyword>
<keyword evidence="16" id="KW-1185">Reference proteome</keyword>
<dbReference type="GO" id="GO:0035091">
    <property type="term" value="F:phosphatidylinositol binding"/>
    <property type="evidence" value="ECO:0007669"/>
    <property type="project" value="InterPro"/>
</dbReference>
<dbReference type="PROSITE" id="PS50195">
    <property type="entry name" value="PX"/>
    <property type="match status" value="1"/>
</dbReference>
<dbReference type="PROSITE" id="PS50011">
    <property type="entry name" value="PROTEIN_KINASE_DOM"/>
    <property type="match status" value="1"/>
</dbReference>
<dbReference type="SMART" id="SM00220">
    <property type="entry name" value="S_TKc"/>
    <property type="match status" value="1"/>
</dbReference>
<evidence type="ECO:0000256" key="6">
    <source>
        <dbReference type="ARBA" id="ARBA00022741"/>
    </source>
</evidence>
<dbReference type="Gene3D" id="1.10.510.10">
    <property type="entry name" value="Transferase(Phosphotransferase) domain 1"/>
    <property type="match status" value="1"/>
</dbReference>
<comment type="catalytic activity">
    <reaction evidence="10">
        <text>L-seryl-[protein] + ATP = O-phospho-L-seryl-[protein] + ADP + H(+)</text>
        <dbReference type="Rhea" id="RHEA:17989"/>
        <dbReference type="Rhea" id="RHEA-COMP:9863"/>
        <dbReference type="Rhea" id="RHEA-COMP:11604"/>
        <dbReference type="ChEBI" id="CHEBI:15378"/>
        <dbReference type="ChEBI" id="CHEBI:29999"/>
        <dbReference type="ChEBI" id="CHEBI:30616"/>
        <dbReference type="ChEBI" id="CHEBI:83421"/>
        <dbReference type="ChEBI" id="CHEBI:456216"/>
        <dbReference type="EC" id="2.7.11.1"/>
    </reaction>
</comment>